<gene>
    <name evidence="1" type="ORF">RISW2_04000</name>
</gene>
<protein>
    <submittedName>
        <fullName evidence="1">Uncharacterized protein</fullName>
    </submittedName>
</protein>
<keyword evidence="2" id="KW-1185">Reference proteome</keyword>
<dbReference type="AlphaFoldDB" id="X7F9U1"/>
<accession>X7F9U1</accession>
<sequence>MNGLLPVRSVFLRTSAPMVDGVTVMTDDAFVLTDLPLGDLLAEELNIDVPGQSIVFILPGTCLDERTSDAELSLTAGRAVAQALRLLVADGNLSFAREASALVEAARIYGTIATAHRLEALGLEPASFCAGLAAELQPDVARHGPPDARNGGAARIFAVEAMLASGCRMAFGLFARMMLAIHAGPAGAPTDASARQSGPV</sequence>
<comment type="caution">
    <text evidence="1">The sequence shown here is derived from an EMBL/GenBank/DDBJ whole genome shotgun (WGS) entry which is preliminary data.</text>
</comment>
<evidence type="ECO:0000313" key="2">
    <source>
        <dbReference type="Proteomes" id="UP000023430"/>
    </source>
</evidence>
<dbReference type="STRING" id="1449351.RISW2_04000"/>
<reference evidence="1 2" key="1">
    <citation type="submission" date="2014-01" db="EMBL/GenBank/DDBJ databases">
        <title>Roseivivax isoporae LMG 25204 Genome Sequencing.</title>
        <authorList>
            <person name="Lai Q."/>
            <person name="Li G."/>
            <person name="Shao Z."/>
        </authorList>
    </citation>
    <scope>NUCLEOTIDE SEQUENCE [LARGE SCALE GENOMIC DNA]</scope>
    <source>
        <strain evidence="1 2">LMG 25204</strain>
    </source>
</reference>
<dbReference type="Proteomes" id="UP000023430">
    <property type="component" value="Unassembled WGS sequence"/>
</dbReference>
<dbReference type="eggNOG" id="ENOG50319FE">
    <property type="taxonomic scope" value="Bacteria"/>
</dbReference>
<dbReference type="EMBL" id="JAME01000014">
    <property type="protein sequence ID" value="ETX28881.1"/>
    <property type="molecule type" value="Genomic_DNA"/>
</dbReference>
<evidence type="ECO:0000313" key="1">
    <source>
        <dbReference type="EMBL" id="ETX28881.1"/>
    </source>
</evidence>
<name>X7F9U1_9RHOB</name>
<proteinExistence type="predicted"/>
<organism evidence="1 2">
    <name type="scientific">Roseivivax isoporae LMG 25204</name>
    <dbReference type="NCBI Taxonomy" id="1449351"/>
    <lineage>
        <taxon>Bacteria</taxon>
        <taxon>Pseudomonadati</taxon>
        <taxon>Pseudomonadota</taxon>
        <taxon>Alphaproteobacteria</taxon>
        <taxon>Rhodobacterales</taxon>
        <taxon>Roseobacteraceae</taxon>
        <taxon>Roseivivax</taxon>
    </lineage>
</organism>